<dbReference type="AlphaFoldDB" id="A0A420NSC6"/>
<dbReference type="VEuPathDB" id="FungiDB:FOZG_09174"/>
<evidence type="ECO:0000313" key="3">
    <source>
        <dbReference type="EMBL" id="RKK83163.1"/>
    </source>
</evidence>
<dbReference type="Pfam" id="PF00350">
    <property type="entry name" value="Dynamin_N"/>
    <property type="match status" value="1"/>
</dbReference>
<dbReference type="VEuPathDB" id="FungiDB:FOXG_02942"/>
<accession>A0A420NSC6</accession>
<dbReference type="VEuPathDB" id="FungiDB:FOC1_g10015077"/>
<dbReference type="VEuPathDB" id="FungiDB:HZS61_015061"/>
<dbReference type="VEuPathDB" id="FungiDB:FOIG_01913"/>
<dbReference type="PANTHER" id="PTHR36681:SF3">
    <property type="entry name" value="NUCLEAR GTPASE, GERMINAL CENTER-ASSOCIATED, TANDEM DUPLICATE 3"/>
    <property type="match status" value="1"/>
</dbReference>
<evidence type="ECO:0000259" key="2">
    <source>
        <dbReference type="Pfam" id="PF00350"/>
    </source>
</evidence>
<feature type="domain" description="Dynamin N-terminal" evidence="2">
    <location>
        <begin position="132"/>
        <end position="391"/>
    </location>
</feature>
<feature type="region of interest" description="Disordered" evidence="1">
    <location>
        <begin position="477"/>
        <end position="496"/>
    </location>
</feature>
<dbReference type="EMBL" id="MRCX01000014">
    <property type="protein sequence ID" value="RKK83163.1"/>
    <property type="molecule type" value="Genomic_DNA"/>
</dbReference>
<evidence type="ECO:0000256" key="1">
    <source>
        <dbReference type="SAM" id="MobiDB-lite"/>
    </source>
</evidence>
<comment type="caution">
    <text evidence="3">The sequence shown here is derived from an EMBL/GenBank/DDBJ whole genome shotgun (WGS) entry which is preliminary data.</text>
</comment>
<dbReference type="SUPFAM" id="SSF52540">
    <property type="entry name" value="P-loop containing nucleoside triphosphate hydrolases"/>
    <property type="match status" value="1"/>
</dbReference>
<sequence>MKRELDSEVEPEAEQVQSKRQAGEGNAVAPAPLMFPWTTCEAFDHVERMKIKEDALKIAEDGTAKVRKTLESTLRQLQQGSGNAVMAGQPLIERWLKEHGEYLQVYISVAIKVSNFLAAALGEQHQNLEILIGVEGPTGAGKSSFLDSLLEIPELFPSGHQGAATATVAKVSWNWDDAPGHLFRAKVTFQNLSDIEAMFESVLKDIKSLFDRQASQNNADPDEEAEARDTIDYRIKYEMAKIKAVWGLERDNLEAAVQRQGAVASYMPLVQQILKTNPRAHQYLRQGMIEFKRSILKDIRSDVKPFMTSRASKFGSDRMFSIWPIVKDVHMFVKSDILKSGMTLVDLPGCSDSTPSRSEIAKKYSHRLDVRLVVSPIMRAADENQSQILMQSGFDEAQMKIRGKYDGHGFGIILSKTDHLSVDGYISDLLEQHHDPEMKDKFDQLKGLTEKRARVQNGIKKLAIDIKKAKVDEKKARDAYSEAAKNQTNQSQDDPELCRKNIEKLQANARDQFEAVKKMSRLLEKGRARVQELSQEIFDIDHWLHQRAIEERNRFVKAHIQEKYDARQRELNRTDQGNHVLSMFPVSTEAFWKLADDTASVKGYPTLEATGVPAAQRWLLEATLSKRENHLDDMLSKYQNLRDLMRIYSNEKGQDADFSVTHADVQKALGPVHQSIAVSLSMLISAESAKIDMLDPLMNRRMAERKFRAEASRIATNWSLKEPNNEMSGFMQSNTYGAIMRRGGDDFTSKGQTSMTYSWMDDMASPVLRTVSKEWDEEMNQQLRRIGVAMESAFKKGWAPYPKKLEQAIREKFPALELSFQDLILMMSSIERMSVNKIRAHIEDLSREASKVTMDAKAFLMREMKPIFDDGLMITGTGSYAKRRAHNVSGVEGQSDTMCYQMTDCLNEKLEEKKRETRTRLDLVIRESIKNLKDRVDSLIDNLIDNSPADSVLKQKKTELQGHVRANLRDWEQKWQQQVAADEDANSEPDSDQGSDGEDDDIEDVEEDDDDSYNDLAELLGDDEME</sequence>
<organism evidence="3 4">
    <name type="scientific">Fusarium oxysporum</name>
    <name type="common">Fusarium vascular wilt</name>
    <dbReference type="NCBI Taxonomy" id="5507"/>
    <lineage>
        <taxon>Eukaryota</taxon>
        <taxon>Fungi</taxon>
        <taxon>Dikarya</taxon>
        <taxon>Ascomycota</taxon>
        <taxon>Pezizomycotina</taxon>
        <taxon>Sordariomycetes</taxon>
        <taxon>Hypocreomycetidae</taxon>
        <taxon>Hypocreales</taxon>
        <taxon>Nectriaceae</taxon>
        <taxon>Fusarium</taxon>
        <taxon>Fusarium oxysporum species complex</taxon>
    </lineage>
</organism>
<dbReference type="Proteomes" id="UP000285084">
    <property type="component" value="Unassembled WGS sequence"/>
</dbReference>
<dbReference type="PANTHER" id="PTHR36681">
    <property type="entry name" value="NUCLEAR GTPASE, GERMINAL CENTER-ASSOCIATED, TANDEM DUPLICATE 3"/>
    <property type="match status" value="1"/>
</dbReference>
<proteinExistence type="predicted"/>
<evidence type="ECO:0000313" key="4">
    <source>
        <dbReference type="Proteomes" id="UP000285084"/>
    </source>
</evidence>
<feature type="compositionally biased region" description="Acidic residues" evidence="1">
    <location>
        <begin position="981"/>
        <end position="1013"/>
    </location>
</feature>
<dbReference type="VEuPathDB" id="FungiDB:FOXG_02943"/>
<name>A0A420NSC6_FUSOX</name>
<feature type="region of interest" description="Disordered" evidence="1">
    <location>
        <begin position="974"/>
        <end position="1026"/>
    </location>
</feature>
<dbReference type="VEuPathDB" id="FungiDB:FOMG_11026"/>
<feature type="region of interest" description="Disordered" evidence="1">
    <location>
        <begin position="1"/>
        <end position="25"/>
    </location>
</feature>
<dbReference type="VEuPathDB" id="FungiDB:FOMG_11027"/>
<dbReference type="InterPro" id="IPR027417">
    <property type="entry name" value="P-loop_NTPase"/>
</dbReference>
<dbReference type="InterPro" id="IPR045063">
    <property type="entry name" value="Dynamin_N"/>
</dbReference>
<protein>
    <recommendedName>
        <fullName evidence="2">Dynamin N-terminal domain-containing protein</fullName>
    </recommendedName>
</protein>
<gene>
    <name evidence="3" type="ORF">BFJ69_g2705</name>
</gene>
<reference evidence="3 4" key="1">
    <citation type="journal article" date="2018" name="Sci. Rep.">
        <title>Characterisation of pathogen-specific regions and novel effector candidates in Fusarium oxysporum f. sp. cepae.</title>
        <authorList>
            <person name="Armitage A.D."/>
            <person name="Taylor A."/>
            <person name="Sobczyk M.K."/>
            <person name="Baxter L."/>
            <person name="Greenfield B.P."/>
            <person name="Bates H.J."/>
            <person name="Wilson F."/>
            <person name="Jackson A.C."/>
            <person name="Ott S."/>
            <person name="Harrison R.J."/>
            <person name="Clarkson J.P."/>
        </authorList>
    </citation>
    <scope>NUCLEOTIDE SEQUENCE [LARGE SCALE GENOMIC DNA]</scope>
    <source>
        <strain evidence="3 4">Fo_A13</strain>
    </source>
</reference>